<name>A0A7J6VIE6_THATH</name>
<dbReference type="EMBL" id="JABWDY010032602">
    <property type="protein sequence ID" value="KAF5184072.1"/>
    <property type="molecule type" value="Genomic_DNA"/>
</dbReference>
<dbReference type="Proteomes" id="UP000554482">
    <property type="component" value="Unassembled WGS sequence"/>
</dbReference>
<dbReference type="AlphaFoldDB" id="A0A7J6VIE6"/>
<proteinExistence type="predicted"/>
<reference evidence="1 2" key="1">
    <citation type="submission" date="2020-06" db="EMBL/GenBank/DDBJ databases">
        <title>Transcriptomic and genomic resources for Thalictrum thalictroides and T. hernandezii: Facilitating candidate gene discovery in an emerging model plant lineage.</title>
        <authorList>
            <person name="Arias T."/>
            <person name="Riano-Pachon D.M."/>
            <person name="Di Stilio V.S."/>
        </authorList>
    </citation>
    <scope>NUCLEOTIDE SEQUENCE [LARGE SCALE GENOMIC DNA]</scope>
    <source>
        <strain evidence="2">cv. WT478/WT964</strain>
        <tissue evidence="1">Leaves</tissue>
    </source>
</reference>
<sequence>MKQNVITPQWMMLNMAIDEQVEQLNLLIFNDQGQSIPCRVLDNGARAHIGSAYYTGEPPLAQPSTIDLYLPDLAMLVNTLHKGESFNVSSSFNASCFPRHSSANDLYPTPVELVRKFLSTTGVVQFSFEL</sequence>
<keyword evidence="2" id="KW-1185">Reference proteome</keyword>
<evidence type="ECO:0000313" key="2">
    <source>
        <dbReference type="Proteomes" id="UP000554482"/>
    </source>
</evidence>
<protein>
    <submittedName>
        <fullName evidence="1">Uncharacterized protein</fullName>
    </submittedName>
</protein>
<accession>A0A7J6VIE6</accession>
<comment type="caution">
    <text evidence="1">The sequence shown here is derived from an EMBL/GenBank/DDBJ whole genome shotgun (WGS) entry which is preliminary data.</text>
</comment>
<gene>
    <name evidence="1" type="ORF">FRX31_026342</name>
</gene>
<organism evidence="1 2">
    <name type="scientific">Thalictrum thalictroides</name>
    <name type="common">Rue-anemone</name>
    <name type="synonym">Anemone thalictroides</name>
    <dbReference type="NCBI Taxonomy" id="46969"/>
    <lineage>
        <taxon>Eukaryota</taxon>
        <taxon>Viridiplantae</taxon>
        <taxon>Streptophyta</taxon>
        <taxon>Embryophyta</taxon>
        <taxon>Tracheophyta</taxon>
        <taxon>Spermatophyta</taxon>
        <taxon>Magnoliopsida</taxon>
        <taxon>Ranunculales</taxon>
        <taxon>Ranunculaceae</taxon>
        <taxon>Thalictroideae</taxon>
        <taxon>Thalictrum</taxon>
    </lineage>
</organism>
<evidence type="ECO:0000313" key="1">
    <source>
        <dbReference type="EMBL" id="KAF5184072.1"/>
    </source>
</evidence>